<dbReference type="GO" id="GO:0005524">
    <property type="term" value="F:ATP binding"/>
    <property type="evidence" value="ECO:0007669"/>
    <property type="project" value="UniProtKB-UniRule"/>
</dbReference>
<keyword evidence="3 8" id="KW-0479">Metal-binding</keyword>
<evidence type="ECO:0000256" key="6">
    <source>
        <dbReference type="ARBA" id="ARBA00022840"/>
    </source>
</evidence>
<dbReference type="Pfam" id="PF02769">
    <property type="entry name" value="AIRS_C"/>
    <property type="match status" value="2"/>
</dbReference>
<comment type="catalytic activity">
    <reaction evidence="8">
        <text>N(2)-formyl-N(1)-(5-phospho-beta-D-ribosyl)glycinamide + L-glutamine + ATP + H2O = 2-formamido-N(1)-(5-O-phospho-beta-D-ribosyl)acetamidine + L-glutamate + ADP + phosphate + H(+)</text>
        <dbReference type="Rhea" id="RHEA:17129"/>
        <dbReference type="ChEBI" id="CHEBI:15377"/>
        <dbReference type="ChEBI" id="CHEBI:15378"/>
        <dbReference type="ChEBI" id="CHEBI:29985"/>
        <dbReference type="ChEBI" id="CHEBI:30616"/>
        <dbReference type="ChEBI" id="CHEBI:43474"/>
        <dbReference type="ChEBI" id="CHEBI:58359"/>
        <dbReference type="ChEBI" id="CHEBI:147286"/>
        <dbReference type="ChEBI" id="CHEBI:147287"/>
        <dbReference type="ChEBI" id="CHEBI:456216"/>
        <dbReference type="EC" id="6.3.5.3"/>
    </reaction>
</comment>
<evidence type="ECO:0000259" key="11">
    <source>
        <dbReference type="Pfam" id="PF18072"/>
    </source>
</evidence>
<sequence>MEERFLKAHGLTLQEYRRIVELIRREPNEVELGVFGALWSEHCSYKSSKPFLKVFPTTAEWVIQGPGENAGVVEIDDKYAVAFKIESHNHPSYIEPFHGAATGVGGIIRDILSMGARPIALFDSLRFGDIRKDGSRKGIKDTKPIVKRVVEGIGFYGNCIGVPTVGGEAVFDEVYAGNPLVNAFCIGVLEKDKMFRARATKVGQKMVMVGSSTGRDGIHGATMASAEFSEETESKRPNVQIGDPFFGKRLIECTLEVMDKGLIEGCQDFGAAGLAGSTSEFGAKSKMGVRVYLENVPLREEGMTPYEILLSESQERMLYAVNEENVEEVLKIAKKHGLEAAVIGETTDTGKMEVFYKGEKVADLPISAIVDDAPVYNRPRKEPSYLQEVKSFNQDTLPQPDLLEAVKKVLSSPTVAKKSWIYSQYDHEVGTNTVFKPGHDAAVLRLKWAVRPEVKTQKGIAISSDGNGKYVYLDPYEGGKRVVVEAVRNVYITGAKPLAITDCLNWGNPENPEIMWQFEQATKGMADACKTLNVPVISGNVSLYNETVLSDKRVNIYPTPIVVAVGVLDKVEEAIPSFYEKEGDLIAIVGQVNEKPNIAGSEYLQEVFGIVAGDIGKVDLQTELKLMEFIQKGKSLIKSAHDVSDGGLITALLEPAFKEEKTLGLDVDLQTSYRPDFELFDQLRSVVVISFQEKDLEKLQALAKELEVDFKLVGKTKQEDNLTVKINGKEVINTPISELRKLYENTLGDFLK</sequence>
<dbReference type="EMBL" id="CP001229">
    <property type="protein sequence ID" value="ACN99078.1"/>
    <property type="molecule type" value="Genomic_DNA"/>
</dbReference>
<dbReference type="NCBIfam" id="NF002290">
    <property type="entry name" value="PRK01213.1"/>
    <property type="match status" value="1"/>
</dbReference>
<protein>
    <recommendedName>
        <fullName evidence="8">Phosphoribosylformylglycinamidine synthase subunit PurL</fullName>
        <shortName evidence="8">FGAM synthase</shortName>
        <ecNumber evidence="8">6.3.5.3</ecNumber>
    </recommendedName>
    <alternativeName>
        <fullName evidence="8">Formylglycinamide ribonucleotide amidotransferase subunit II</fullName>
        <shortName evidence="8">FGAR amidotransferase II</shortName>
        <shortName evidence="8">FGAR-AT II</shortName>
    </alternativeName>
    <alternativeName>
        <fullName evidence="8">Glutamine amidotransferase PurL</fullName>
    </alternativeName>
    <alternativeName>
        <fullName evidence="8">Phosphoribosylformylglycinamidine synthase subunit II</fullName>
    </alternativeName>
</protein>
<feature type="domain" description="PurM-like C-terminal" evidence="10">
    <location>
        <begin position="201"/>
        <end position="357"/>
    </location>
</feature>
<feature type="binding site" evidence="8">
    <location>
        <position position="84"/>
    </location>
    <ligand>
        <name>ATP</name>
        <dbReference type="ChEBI" id="CHEBI:30616"/>
    </ligand>
</feature>
<dbReference type="InterPro" id="IPR010918">
    <property type="entry name" value="PurM-like_C_dom"/>
</dbReference>
<dbReference type="Proteomes" id="UP000001369">
    <property type="component" value="Chromosome"/>
</dbReference>
<dbReference type="eggNOG" id="COG0046">
    <property type="taxonomic scope" value="Bacteria"/>
</dbReference>
<evidence type="ECO:0000259" key="9">
    <source>
        <dbReference type="Pfam" id="PF00586"/>
    </source>
</evidence>
<dbReference type="KEGG" id="saf:SULAZ_1146"/>
<dbReference type="GO" id="GO:0006189">
    <property type="term" value="P:'de novo' IMP biosynthetic process"/>
    <property type="evidence" value="ECO:0007669"/>
    <property type="project" value="UniProtKB-UniRule"/>
</dbReference>
<keyword evidence="7 8" id="KW-0460">Magnesium</keyword>
<dbReference type="InterPro" id="IPR016188">
    <property type="entry name" value="PurM-like_N"/>
</dbReference>
<dbReference type="CDD" id="cd02203">
    <property type="entry name" value="PurL_repeat1"/>
    <property type="match status" value="1"/>
</dbReference>
<keyword evidence="6 8" id="KW-0067">ATP-binding</keyword>
<dbReference type="InterPro" id="IPR036676">
    <property type="entry name" value="PurM-like_C_sf"/>
</dbReference>
<accession>C1DVI0</accession>
<comment type="similarity">
    <text evidence="8">Belongs to the FGAMS family.</text>
</comment>
<feature type="binding site" evidence="8">
    <location>
        <position position="240"/>
    </location>
    <ligand>
        <name>substrate</name>
    </ligand>
</feature>
<evidence type="ECO:0000256" key="5">
    <source>
        <dbReference type="ARBA" id="ARBA00022755"/>
    </source>
</evidence>
<dbReference type="SUPFAM" id="SSF56042">
    <property type="entry name" value="PurM C-terminal domain-like"/>
    <property type="match status" value="2"/>
</dbReference>
<feature type="binding site" evidence="8">
    <location>
        <position position="502"/>
    </location>
    <ligand>
        <name>ATP</name>
        <dbReference type="ChEBI" id="CHEBI:30616"/>
    </ligand>
</feature>
<feature type="active site" description="Proton acceptor" evidence="8">
    <location>
        <position position="88"/>
    </location>
</feature>
<keyword evidence="5 8" id="KW-0658">Purine biosynthesis</keyword>
<feature type="binding site" evidence="8">
    <location>
        <position position="45"/>
    </location>
    <ligand>
        <name>ATP</name>
        <dbReference type="ChEBI" id="CHEBI:30616"/>
    </ligand>
</feature>
<dbReference type="PIRSF" id="PIRSF001587">
    <property type="entry name" value="FGAM_synthase_II"/>
    <property type="match status" value="1"/>
</dbReference>
<dbReference type="CDD" id="cd02204">
    <property type="entry name" value="PurL_repeat2"/>
    <property type="match status" value="1"/>
</dbReference>
<organism evidence="12 13">
    <name type="scientific">Sulfurihydrogenibium azorense (strain DSM 15241 / OCM 825 / Az-Fu1)</name>
    <dbReference type="NCBI Taxonomy" id="204536"/>
    <lineage>
        <taxon>Bacteria</taxon>
        <taxon>Pseudomonadati</taxon>
        <taxon>Aquificota</taxon>
        <taxon>Aquificia</taxon>
        <taxon>Aquificales</taxon>
        <taxon>Hydrogenothermaceae</taxon>
        <taxon>Sulfurihydrogenibium</taxon>
    </lineage>
</organism>
<feature type="binding site" evidence="8">
    <location>
        <position position="109"/>
    </location>
    <ligand>
        <name>substrate</name>
    </ligand>
</feature>
<feature type="domain" description="PurM-like N-terminal" evidence="9">
    <location>
        <begin position="67"/>
        <end position="188"/>
    </location>
</feature>
<dbReference type="AlphaFoldDB" id="C1DVI0"/>
<dbReference type="InterPro" id="IPR010074">
    <property type="entry name" value="PRibForGlyAmidine_synth_PurL"/>
</dbReference>
<dbReference type="OrthoDB" id="9804441at2"/>
<dbReference type="UniPathway" id="UPA00074">
    <property type="reaction ID" value="UER00128"/>
</dbReference>
<evidence type="ECO:0000256" key="8">
    <source>
        <dbReference type="HAMAP-Rule" id="MF_00420"/>
    </source>
</evidence>
<feature type="binding site" evidence="8">
    <location>
        <position position="110"/>
    </location>
    <ligand>
        <name>Mg(2+)</name>
        <dbReference type="ChEBI" id="CHEBI:18420"/>
        <label>2</label>
    </ligand>
</feature>
<feature type="active site" evidence="8">
    <location>
        <position position="42"/>
    </location>
</feature>
<evidence type="ECO:0000256" key="1">
    <source>
        <dbReference type="ARBA" id="ARBA00022490"/>
    </source>
</evidence>
<dbReference type="PANTHER" id="PTHR43555">
    <property type="entry name" value="PHOSPHORIBOSYLFORMYLGLYCINAMIDINE SYNTHASE SUBUNIT PURL"/>
    <property type="match status" value="1"/>
</dbReference>
<dbReference type="STRING" id="204536.SULAZ_1146"/>
<feature type="binding site" evidence="8">
    <location>
        <begin position="87"/>
        <end position="90"/>
    </location>
    <ligand>
        <name>substrate</name>
    </ligand>
</feature>
<comment type="subunit">
    <text evidence="8">Monomer. Part of the FGAM synthase complex composed of 1 PurL, 1 PurQ and 2 PurS subunits.</text>
</comment>
<dbReference type="PANTHER" id="PTHR43555:SF1">
    <property type="entry name" value="PHOSPHORIBOSYLFORMYLGLYCINAMIDINE SYNTHASE SUBUNIT PURL"/>
    <property type="match status" value="1"/>
</dbReference>
<dbReference type="FunFam" id="3.30.1330.10:FF:000004">
    <property type="entry name" value="Phosphoribosylformylglycinamidine synthase subunit PurL"/>
    <property type="match status" value="1"/>
</dbReference>
<dbReference type="SUPFAM" id="SSF55326">
    <property type="entry name" value="PurM N-terminal domain-like"/>
    <property type="match status" value="2"/>
</dbReference>
<comment type="subcellular location">
    <subcellularLocation>
        <location evidence="8">Cytoplasm</location>
    </subcellularLocation>
</comment>
<dbReference type="EC" id="6.3.5.3" evidence="8"/>
<feature type="binding site" evidence="8">
    <location>
        <position position="539"/>
    </location>
    <ligand>
        <name>ATP</name>
        <dbReference type="ChEBI" id="CHEBI:30616"/>
    </ligand>
</feature>
<evidence type="ECO:0000256" key="7">
    <source>
        <dbReference type="ARBA" id="ARBA00022842"/>
    </source>
</evidence>
<dbReference type="GO" id="GO:0000287">
    <property type="term" value="F:magnesium ion binding"/>
    <property type="evidence" value="ECO:0007669"/>
    <property type="project" value="UniProtKB-UniRule"/>
</dbReference>
<evidence type="ECO:0000256" key="2">
    <source>
        <dbReference type="ARBA" id="ARBA00022598"/>
    </source>
</evidence>
<dbReference type="Pfam" id="PF18072">
    <property type="entry name" value="FGAR-AT_linker"/>
    <property type="match status" value="1"/>
</dbReference>
<evidence type="ECO:0000256" key="4">
    <source>
        <dbReference type="ARBA" id="ARBA00022741"/>
    </source>
</evidence>
<dbReference type="RefSeq" id="WP_012674397.1">
    <property type="nucleotide sequence ID" value="NC_012438.1"/>
</dbReference>
<gene>
    <name evidence="8 12" type="primary">purL</name>
    <name evidence="12" type="ordered locus">SULAZ_1146</name>
</gene>
<feature type="domain" description="Phosphoribosylformylglycinamidine synthase linker" evidence="11">
    <location>
        <begin position="9"/>
        <end position="46"/>
    </location>
</feature>
<feature type="binding site" evidence="8">
    <location>
        <position position="268"/>
    </location>
    <ligand>
        <name>Mg(2+)</name>
        <dbReference type="ChEBI" id="CHEBI:18420"/>
        <label>2</label>
    </ligand>
</feature>
<comment type="function">
    <text evidence="8">Part of the phosphoribosylformylglycinamidine synthase complex involved in the purines biosynthetic pathway. Catalyzes the ATP-dependent conversion of formylglycinamide ribonucleotide (FGAR) and glutamine to yield formylglycinamidine ribonucleotide (FGAM) and glutamate. The FGAM synthase complex is composed of three subunits. PurQ produces an ammonia molecule by converting glutamine to glutamate. PurL transfers the ammonia molecule to FGAR to form FGAM in an ATP-dependent manner. PurS interacts with PurQ and PurL and is thought to assist in the transfer of the ammonia molecule from PurQ to PurL.</text>
</comment>
<dbReference type="InterPro" id="IPR036921">
    <property type="entry name" value="PurM-like_N_sf"/>
</dbReference>
<feature type="domain" description="PurM-like N-terminal" evidence="9">
    <location>
        <begin position="438"/>
        <end position="567"/>
    </location>
</feature>
<reference evidence="12 13" key="1">
    <citation type="journal article" date="2009" name="J. Bacteriol.">
        <title>Complete and draft genome sequences of six members of the Aquificales.</title>
        <authorList>
            <person name="Reysenbach A.L."/>
            <person name="Hamamura N."/>
            <person name="Podar M."/>
            <person name="Griffiths E."/>
            <person name="Ferreira S."/>
            <person name="Hochstein R."/>
            <person name="Heidelberg J."/>
            <person name="Johnson J."/>
            <person name="Mead D."/>
            <person name="Pohorille A."/>
            <person name="Sarmiento M."/>
            <person name="Schweighofer K."/>
            <person name="Seshadri R."/>
            <person name="Voytek M.A."/>
        </authorList>
    </citation>
    <scope>NUCLEOTIDE SEQUENCE [LARGE SCALE GENOMIC DNA]</scope>
    <source>
        <strain evidence="13">Az-Fu1 / DSM 15241 / OCM 825</strain>
    </source>
</reference>
<name>C1DVI0_SULAA</name>
<dbReference type="HAMAP" id="MF_00420">
    <property type="entry name" value="PurL_2"/>
    <property type="match status" value="1"/>
</dbReference>
<dbReference type="Gene3D" id="3.30.1330.10">
    <property type="entry name" value="PurM-like, N-terminal domain"/>
    <property type="match status" value="2"/>
</dbReference>
<evidence type="ECO:0000313" key="13">
    <source>
        <dbReference type="Proteomes" id="UP000001369"/>
    </source>
</evidence>
<keyword evidence="2 8" id="KW-0436">Ligase</keyword>
<evidence type="ECO:0000259" key="10">
    <source>
        <dbReference type="Pfam" id="PF02769"/>
    </source>
</evidence>
<dbReference type="Gene3D" id="3.90.650.10">
    <property type="entry name" value="PurM-like C-terminal domain"/>
    <property type="match status" value="2"/>
</dbReference>
<feature type="binding site" evidence="8">
    <location>
        <position position="540"/>
    </location>
    <ligand>
        <name>Mg(2+)</name>
        <dbReference type="ChEBI" id="CHEBI:18420"/>
        <label>1</label>
    </ligand>
</feature>
<keyword evidence="4 8" id="KW-0547">Nucleotide-binding</keyword>
<evidence type="ECO:0000313" key="12">
    <source>
        <dbReference type="EMBL" id="ACN99078.1"/>
    </source>
</evidence>
<feature type="binding site" evidence="8">
    <location>
        <position position="86"/>
    </location>
    <ligand>
        <name>Mg(2+)</name>
        <dbReference type="ChEBI" id="CHEBI:18420"/>
        <label>1</label>
    </ligand>
</feature>
<dbReference type="NCBIfam" id="TIGR01736">
    <property type="entry name" value="FGAM_synth_II"/>
    <property type="match status" value="1"/>
</dbReference>
<proteinExistence type="inferred from homology"/>
<dbReference type="Pfam" id="PF00586">
    <property type="entry name" value="AIRS"/>
    <property type="match status" value="2"/>
</dbReference>
<dbReference type="GO" id="GO:0005737">
    <property type="term" value="C:cytoplasm"/>
    <property type="evidence" value="ECO:0007669"/>
    <property type="project" value="UniProtKB-SubCell"/>
</dbReference>
<keyword evidence="13" id="KW-1185">Reference proteome</keyword>
<dbReference type="GO" id="GO:0004642">
    <property type="term" value="F:phosphoribosylformylglycinamidine synthase activity"/>
    <property type="evidence" value="ECO:0007669"/>
    <property type="project" value="UniProtKB-UniRule"/>
</dbReference>
<feature type="binding site" evidence="8">
    <location>
        <position position="542"/>
    </location>
    <ligand>
        <name>substrate</name>
    </ligand>
</feature>
<evidence type="ECO:0000256" key="3">
    <source>
        <dbReference type="ARBA" id="ARBA00022723"/>
    </source>
</evidence>
<dbReference type="InterPro" id="IPR041609">
    <property type="entry name" value="PurL_linker"/>
</dbReference>
<keyword evidence="1 8" id="KW-0963">Cytoplasm</keyword>
<comment type="caution">
    <text evidence="8">Lacks conserved residue(s) required for the propagation of feature annotation.</text>
</comment>
<feature type="binding site" evidence="8">
    <location>
        <begin position="312"/>
        <end position="314"/>
    </location>
    <ligand>
        <name>substrate</name>
    </ligand>
</feature>
<dbReference type="HOGENOM" id="CLU_003100_0_1_0"/>
<feature type="domain" description="PurM-like C-terminal" evidence="10">
    <location>
        <begin position="581"/>
        <end position="726"/>
    </location>
</feature>
<comment type="pathway">
    <text evidence="8">Purine metabolism; IMP biosynthesis via de novo pathway; 5-amino-1-(5-phospho-D-ribosyl)imidazole from N(2)-formyl-N(1)-(5-phospho-D-ribosyl)glycinamide: step 1/2.</text>
</comment>